<feature type="domain" description="Glutamine amidotransferase" evidence="1">
    <location>
        <begin position="80"/>
        <end position="223"/>
    </location>
</feature>
<evidence type="ECO:0000313" key="2">
    <source>
        <dbReference type="EMBL" id="ODQ75379.1"/>
    </source>
</evidence>
<evidence type="ECO:0000259" key="1">
    <source>
        <dbReference type="Pfam" id="PF00117"/>
    </source>
</evidence>
<dbReference type="InterPro" id="IPR017926">
    <property type="entry name" value="GATASE"/>
</dbReference>
<dbReference type="Proteomes" id="UP000094385">
    <property type="component" value="Unassembled WGS sequence"/>
</dbReference>
<dbReference type="OrthoDB" id="92161at2759"/>
<dbReference type="InterPro" id="IPR044992">
    <property type="entry name" value="ChyE-like"/>
</dbReference>
<dbReference type="GO" id="GO:0005634">
    <property type="term" value="C:nucleus"/>
    <property type="evidence" value="ECO:0007669"/>
    <property type="project" value="TreeGrafter"/>
</dbReference>
<dbReference type="SUPFAM" id="SSF52317">
    <property type="entry name" value="Class I glutamine amidotransferase-like"/>
    <property type="match status" value="1"/>
</dbReference>
<dbReference type="Pfam" id="PF00117">
    <property type="entry name" value="GATase"/>
    <property type="match status" value="1"/>
</dbReference>
<gene>
    <name evidence="2" type="ORF">LIPSTDRAFT_67961</name>
</gene>
<dbReference type="InterPro" id="IPR029062">
    <property type="entry name" value="Class_I_gatase-like"/>
</dbReference>
<protein>
    <recommendedName>
        <fullName evidence="1">Glutamine amidotransferase domain-containing protein</fullName>
    </recommendedName>
</protein>
<dbReference type="PANTHER" id="PTHR42695">
    <property type="entry name" value="GLUTAMINE AMIDOTRANSFERASE YLR126C-RELATED"/>
    <property type="match status" value="1"/>
</dbReference>
<name>A0A1E3QCD8_LIPST</name>
<dbReference type="AlphaFoldDB" id="A0A1E3QCD8"/>
<keyword evidence="3" id="KW-1185">Reference proteome</keyword>
<dbReference type="PANTHER" id="PTHR42695:SF5">
    <property type="entry name" value="GLUTAMINE AMIDOTRANSFERASE YLR126C-RELATED"/>
    <property type="match status" value="1"/>
</dbReference>
<dbReference type="CDD" id="cd01741">
    <property type="entry name" value="GATase1_1"/>
    <property type="match status" value="1"/>
</dbReference>
<proteinExistence type="predicted"/>
<dbReference type="GO" id="GO:0005829">
    <property type="term" value="C:cytosol"/>
    <property type="evidence" value="ECO:0007669"/>
    <property type="project" value="TreeGrafter"/>
</dbReference>
<reference evidence="2 3" key="1">
    <citation type="journal article" date="2016" name="Proc. Natl. Acad. Sci. U.S.A.">
        <title>Comparative genomics of biotechnologically important yeasts.</title>
        <authorList>
            <person name="Riley R."/>
            <person name="Haridas S."/>
            <person name="Wolfe K.H."/>
            <person name="Lopes M.R."/>
            <person name="Hittinger C.T."/>
            <person name="Goeker M."/>
            <person name="Salamov A.A."/>
            <person name="Wisecaver J.H."/>
            <person name="Long T.M."/>
            <person name="Calvey C.H."/>
            <person name="Aerts A.L."/>
            <person name="Barry K.W."/>
            <person name="Choi C."/>
            <person name="Clum A."/>
            <person name="Coughlan A.Y."/>
            <person name="Deshpande S."/>
            <person name="Douglass A.P."/>
            <person name="Hanson S.J."/>
            <person name="Klenk H.-P."/>
            <person name="LaButti K.M."/>
            <person name="Lapidus A."/>
            <person name="Lindquist E.A."/>
            <person name="Lipzen A.M."/>
            <person name="Meier-Kolthoff J.P."/>
            <person name="Ohm R.A."/>
            <person name="Otillar R.P."/>
            <person name="Pangilinan J.L."/>
            <person name="Peng Y."/>
            <person name="Rokas A."/>
            <person name="Rosa C.A."/>
            <person name="Scheuner C."/>
            <person name="Sibirny A.A."/>
            <person name="Slot J.C."/>
            <person name="Stielow J.B."/>
            <person name="Sun H."/>
            <person name="Kurtzman C.P."/>
            <person name="Blackwell M."/>
            <person name="Grigoriev I.V."/>
            <person name="Jeffries T.W."/>
        </authorList>
    </citation>
    <scope>NUCLEOTIDE SEQUENCE [LARGE SCALE GENOMIC DNA]</scope>
    <source>
        <strain evidence="2 3">NRRL Y-11557</strain>
    </source>
</reference>
<organism evidence="2 3">
    <name type="scientific">Lipomyces starkeyi NRRL Y-11557</name>
    <dbReference type="NCBI Taxonomy" id="675824"/>
    <lineage>
        <taxon>Eukaryota</taxon>
        <taxon>Fungi</taxon>
        <taxon>Dikarya</taxon>
        <taxon>Ascomycota</taxon>
        <taxon>Saccharomycotina</taxon>
        <taxon>Lipomycetes</taxon>
        <taxon>Lipomycetales</taxon>
        <taxon>Lipomycetaceae</taxon>
        <taxon>Lipomyces</taxon>
    </lineage>
</organism>
<accession>A0A1E3QCD8</accession>
<dbReference type="STRING" id="675824.A0A1E3QCD8"/>
<sequence length="271" mass="29257">MEMSASISLESRLSNATSPSCKRLRLAILETDPELVTVCGTFADLFKQLFTNSTTEAEERAEKVVLDIATFNVVKGSYPEPDDFDGILVTGSRATAFDNDPWILKLVEYIKRVHDSSSARLVGICFGHQVIARALGGVVEENSAGWEISVTKLRLDDGGQGAKLFPEAGAEGELRLQQLHRDHVAMPPPGMHVFATSERSPVQGLYEEGKVLTLQGHPEFNEAVARSSVEVQIVSGNLSEAEGKDALARVAIQNHGADVGKAVVRFLTGVV</sequence>
<dbReference type="PROSITE" id="PS51273">
    <property type="entry name" value="GATASE_TYPE_1"/>
    <property type="match status" value="1"/>
</dbReference>
<dbReference type="Gene3D" id="3.40.50.880">
    <property type="match status" value="1"/>
</dbReference>
<evidence type="ECO:0000313" key="3">
    <source>
        <dbReference type="Proteomes" id="UP000094385"/>
    </source>
</evidence>
<dbReference type="EMBL" id="KV454290">
    <property type="protein sequence ID" value="ODQ75379.1"/>
    <property type="molecule type" value="Genomic_DNA"/>
</dbReference>